<comment type="caution">
    <text evidence="2">The sequence shown here is derived from an EMBL/GenBank/DDBJ whole genome shotgun (WGS) entry which is preliminary data.</text>
</comment>
<proteinExistence type="predicted"/>
<reference evidence="2" key="1">
    <citation type="submission" date="2021-02" db="EMBL/GenBank/DDBJ databases">
        <authorList>
            <person name="Nowell W R."/>
        </authorList>
    </citation>
    <scope>NUCLEOTIDE SEQUENCE</scope>
</reference>
<sequence>MHQNLKAKSCHILLIPLNTTNDKIIQDITERLQRHYHHLDQGTIIIRTLYDYVSNYELLLPFGYQLAKQNSQLFIETLCKLCPIRFYIIGNDVTFKNTWAKDMMDYDLKNHKVNDLDIPNVWRCLQSESFKIDIENIRAIEGLEYQLKQIPVLFLEEIEKNDLSGDFLKLIKCADSTLKKRSDDVTRFLSNWFNTAVNLKQILIKTEIVSDPENFTLPTVSLIASNIVDYSVVCTAMDIRPYIRHSLRPLVYLNYFQCTESEKTKSFELIKNICGSKYELITCSRYYNWKTNSNILDLIKEDCIYFINIYGTDLDEATENQVAEYSLAKKICSSVPNSQMTTITPTNRLRLHDPRTHDYRYIASNVYIAYLHCTEEEIQKFEEQLIKLKDKLRINYRFATYENYKFLENFSLIIDTIKKNSIYYIVVRGAEYESTISQSNREDTIAQHLENYIQSDEDCRGLVLRYSFEENTLLNHPTILPYQHKNIKDLFDNAQDTVLKRQVDLVYKQMIFLYNLSCQPKDQGELSTVGSLHLFIVHLLLEMPVFTIYLS</sequence>
<accession>A0A8S2KPN0</accession>
<dbReference type="AlphaFoldDB" id="A0A8S2KPN0"/>
<gene>
    <name evidence="1" type="ORF">OVA965_LOCUS18862</name>
    <name evidence="2" type="ORF">TMI583_LOCUS18875</name>
</gene>
<evidence type="ECO:0000313" key="2">
    <source>
        <dbReference type="EMBL" id="CAF3853543.1"/>
    </source>
</evidence>
<dbReference type="Proteomes" id="UP000682733">
    <property type="component" value="Unassembled WGS sequence"/>
</dbReference>
<evidence type="ECO:0000313" key="3">
    <source>
        <dbReference type="Proteomes" id="UP000682733"/>
    </source>
</evidence>
<protein>
    <submittedName>
        <fullName evidence="2">Uncharacterized protein</fullName>
    </submittedName>
</protein>
<name>A0A8S2KPN0_9BILA</name>
<dbReference type="EMBL" id="CAJOBA010009542">
    <property type="protein sequence ID" value="CAF3853543.1"/>
    <property type="molecule type" value="Genomic_DNA"/>
</dbReference>
<dbReference type="Proteomes" id="UP000677228">
    <property type="component" value="Unassembled WGS sequence"/>
</dbReference>
<dbReference type="EMBL" id="CAJNOK010009524">
    <property type="protein sequence ID" value="CAF1092010.1"/>
    <property type="molecule type" value="Genomic_DNA"/>
</dbReference>
<evidence type="ECO:0000313" key="1">
    <source>
        <dbReference type="EMBL" id="CAF1092010.1"/>
    </source>
</evidence>
<organism evidence="2 3">
    <name type="scientific">Didymodactylos carnosus</name>
    <dbReference type="NCBI Taxonomy" id="1234261"/>
    <lineage>
        <taxon>Eukaryota</taxon>
        <taxon>Metazoa</taxon>
        <taxon>Spiralia</taxon>
        <taxon>Gnathifera</taxon>
        <taxon>Rotifera</taxon>
        <taxon>Eurotatoria</taxon>
        <taxon>Bdelloidea</taxon>
        <taxon>Philodinida</taxon>
        <taxon>Philodinidae</taxon>
        <taxon>Didymodactylos</taxon>
    </lineage>
</organism>